<feature type="signal peptide" evidence="1">
    <location>
        <begin position="1"/>
        <end position="22"/>
    </location>
</feature>
<dbReference type="AlphaFoldDB" id="A0A6M1SVU4"/>
<comment type="caution">
    <text evidence="2">The sequence shown here is derived from an EMBL/GenBank/DDBJ whole genome shotgun (WGS) entry which is preliminary data.</text>
</comment>
<evidence type="ECO:0000256" key="1">
    <source>
        <dbReference type="SAM" id="SignalP"/>
    </source>
</evidence>
<sequence>MKLLKILLLTIFSFTFAFAALAQDSNFTDAELMEMSQALDNTSGDYYLSSQSRDVKGDPYFNSDWLKGKVQITEKAETEELLLRLNIADNILEFTRGEKVYLMNSGKIKGFTFFAQPENIVFKNGFKSEDHDIKPSTFVRIMYDGNVKMIAHYSSSLKKNIPTYGSANIKDEYVDDTEYFIIDESGSYHDVKLKKRHILRTLEKDLRDQVEEFADQQNLDFGEEQDLDNILAHYDQLKSGS</sequence>
<proteinExistence type="predicted"/>
<dbReference type="EMBL" id="JAALLT010000003">
    <property type="protein sequence ID" value="NGP77012.1"/>
    <property type="molecule type" value="Genomic_DNA"/>
</dbReference>
<dbReference type="RefSeq" id="WP_165141966.1">
    <property type="nucleotide sequence ID" value="NZ_JAALLT010000003.1"/>
</dbReference>
<evidence type="ECO:0000313" key="2">
    <source>
        <dbReference type="EMBL" id="NGP77012.1"/>
    </source>
</evidence>
<keyword evidence="1" id="KW-0732">Signal</keyword>
<protein>
    <submittedName>
        <fullName evidence="2">Uncharacterized protein</fullName>
    </submittedName>
</protein>
<gene>
    <name evidence="2" type="ORF">G3570_10235</name>
</gene>
<organism evidence="2 3">
    <name type="scientific">Halalkalibaculum roseum</name>
    <dbReference type="NCBI Taxonomy" id="2709311"/>
    <lineage>
        <taxon>Bacteria</taxon>
        <taxon>Pseudomonadati</taxon>
        <taxon>Balneolota</taxon>
        <taxon>Balneolia</taxon>
        <taxon>Balneolales</taxon>
        <taxon>Balneolaceae</taxon>
        <taxon>Halalkalibaculum</taxon>
    </lineage>
</organism>
<reference evidence="2 3" key="1">
    <citation type="submission" date="2020-02" db="EMBL/GenBank/DDBJ databases">
        <title>Balneolaceae bacterium YR4-1, complete genome.</title>
        <authorList>
            <person name="Li Y."/>
            <person name="Wu S."/>
        </authorList>
    </citation>
    <scope>NUCLEOTIDE SEQUENCE [LARGE SCALE GENOMIC DNA]</scope>
    <source>
        <strain evidence="2 3">YR4-1</strain>
    </source>
</reference>
<dbReference type="Proteomes" id="UP000473278">
    <property type="component" value="Unassembled WGS sequence"/>
</dbReference>
<evidence type="ECO:0000313" key="3">
    <source>
        <dbReference type="Proteomes" id="UP000473278"/>
    </source>
</evidence>
<keyword evidence="3" id="KW-1185">Reference proteome</keyword>
<feature type="chain" id="PRO_5026944843" evidence="1">
    <location>
        <begin position="23"/>
        <end position="241"/>
    </location>
</feature>
<name>A0A6M1SVU4_9BACT</name>
<accession>A0A6M1SVU4</accession>